<name>A0A2G7HGC2_9CLOT</name>
<dbReference type="RefSeq" id="WP_099839453.1">
    <property type="nucleotide sequence ID" value="NZ_PEIK01000007.1"/>
</dbReference>
<protein>
    <submittedName>
        <fullName evidence="1">Uncharacterized protein</fullName>
    </submittedName>
</protein>
<keyword evidence="2" id="KW-1185">Reference proteome</keyword>
<organism evidence="1 2">
    <name type="scientific">Clostridium combesii</name>
    <dbReference type="NCBI Taxonomy" id="39481"/>
    <lineage>
        <taxon>Bacteria</taxon>
        <taxon>Bacillati</taxon>
        <taxon>Bacillota</taxon>
        <taxon>Clostridia</taxon>
        <taxon>Eubacteriales</taxon>
        <taxon>Clostridiaceae</taxon>
        <taxon>Clostridium</taxon>
    </lineage>
</organism>
<evidence type="ECO:0000313" key="1">
    <source>
        <dbReference type="EMBL" id="PIH04171.1"/>
    </source>
</evidence>
<accession>A0A2G7HGC2</accession>
<gene>
    <name evidence="1" type="ORF">CS538_10635</name>
</gene>
<evidence type="ECO:0000313" key="2">
    <source>
        <dbReference type="Proteomes" id="UP000231322"/>
    </source>
</evidence>
<dbReference type="AlphaFoldDB" id="A0A2G7HGC2"/>
<comment type="caution">
    <text evidence="1">The sequence shown here is derived from an EMBL/GenBank/DDBJ whole genome shotgun (WGS) entry which is preliminary data.</text>
</comment>
<reference evidence="1 2" key="1">
    <citation type="submission" date="2017-10" db="EMBL/GenBank/DDBJ databases">
        <title>Reclassification of Eubacterium combesii and discrepancies in the nomenclature of botulinum neurotoxin producing clostridia. Request for an Opinion.</title>
        <authorList>
            <person name="Dobritsa A.P."/>
            <person name="Kutumbaka K.K."/>
            <person name="Samadpour M."/>
        </authorList>
    </citation>
    <scope>NUCLEOTIDE SEQUENCE [LARGE SCALE GENOMIC DNA]</scope>
    <source>
        <strain evidence="1 2">DSM 20696</strain>
    </source>
</reference>
<dbReference type="Proteomes" id="UP000231322">
    <property type="component" value="Unassembled WGS sequence"/>
</dbReference>
<proteinExistence type="predicted"/>
<sequence>MKTVLLENKEAQCYIEELEKMIEKSDLRNKYELLPESIELNFIEPQLIYGGVEAIYAGLKIIEFGYKKVKQWIEKKNSKELEETKIRDIREANSGKKDEYIINVDGNDIEVSLQNSDNVIKINIKNFKS</sequence>
<dbReference type="EMBL" id="PEIK01000007">
    <property type="protein sequence ID" value="PIH04171.1"/>
    <property type="molecule type" value="Genomic_DNA"/>
</dbReference>